<dbReference type="Pfam" id="PF17385">
    <property type="entry name" value="LBP_M"/>
    <property type="match status" value="1"/>
</dbReference>
<dbReference type="STRING" id="1034346.GCA_000313565_00373"/>
<dbReference type="RefSeq" id="WP_022936674.1">
    <property type="nucleotide sequence ID" value="NZ_CABKRQ010000001.1"/>
</dbReference>
<gene>
    <name evidence="2" type="ORF">DES51_101379</name>
</gene>
<organism evidence="2 3">
    <name type="scientific">Dielma fastidiosa</name>
    <dbReference type="NCBI Taxonomy" id="1034346"/>
    <lineage>
        <taxon>Bacteria</taxon>
        <taxon>Bacillati</taxon>
        <taxon>Bacillota</taxon>
        <taxon>Erysipelotrichia</taxon>
        <taxon>Erysipelotrichales</taxon>
        <taxon>Erysipelotrichaceae</taxon>
        <taxon>Dielma</taxon>
    </lineage>
</organism>
<name>A0A318LJ86_9FIRM</name>
<dbReference type="Proteomes" id="UP000247612">
    <property type="component" value="Unassembled WGS sequence"/>
</dbReference>
<accession>A0A318LJ86</accession>
<dbReference type="Gene3D" id="3.40.50.880">
    <property type="match status" value="1"/>
</dbReference>
<protein>
    <submittedName>
        <fullName evidence="2">Lacto-N-biose phosphorylase</fullName>
    </submittedName>
</protein>
<proteinExistence type="predicted"/>
<reference evidence="2 3" key="1">
    <citation type="submission" date="2018-05" db="EMBL/GenBank/DDBJ databases">
        <title>Genomic Encyclopedia of Type Strains, Phase IV (KMG-IV): sequencing the most valuable type-strain genomes for metagenomic binning, comparative biology and taxonomic classification.</title>
        <authorList>
            <person name="Goeker M."/>
        </authorList>
    </citation>
    <scope>NUCLEOTIDE SEQUENCE [LARGE SCALE GENOMIC DNA]</scope>
    <source>
        <strain evidence="2 3">JC118</strain>
    </source>
</reference>
<evidence type="ECO:0000259" key="1">
    <source>
        <dbReference type="Pfam" id="PF17385"/>
    </source>
</evidence>
<dbReference type="EMBL" id="QJKH01000001">
    <property type="protein sequence ID" value="PXX81757.1"/>
    <property type="molecule type" value="Genomic_DNA"/>
</dbReference>
<evidence type="ECO:0000313" key="2">
    <source>
        <dbReference type="EMBL" id="PXX81757.1"/>
    </source>
</evidence>
<keyword evidence="3" id="KW-1185">Reference proteome</keyword>
<dbReference type="InterPro" id="IPR035363">
    <property type="entry name" value="LBP_M"/>
</dbReference>
<dbReference type="AlphaFoldDB" id="A0A318LJ86"/>
<feature type="domain" description="Lacto-N-biose phosphorylase central" evidence="1">
    <location>
        <begin position="5"/>
        <end position="100"/>
    </location>
</feature>
<evidence type="ECO:0000313" key="3">
    <source>
        <dbReference type="Proteomes" id="UP000247612"/>
    </source>
</evidence>
<dbReference type="InterPro" id="IPR029062">
    <property type="entry name" value="Class_I_gatase-like"/>
</dbReference>
<comment type="caution">
    <text evidence="2">The sequence shown here is derived from an EMBL/GenBank/DDBJ whole genome shotgun (WGS) entry which is preliminary data.</text>
</comment>
<sequence>MQLHWLGVGEPSAYQWEGRYFQSANVLRVEKENGFNLNTDKYTWEEHDHFIKENCTKDIDFGEGKKNIFALKGTTILRQIDKEVQLVSMILAKGAVFISGSR</sequence>